<gene>
    <name evidence="3" type="ORF">ELH98_39255</name>
</gene>
<dbReference type="EMBL" id="SIOX01000021">
    <property type="protein sequence ID" value="TAX63104.1"/>
    <property type="molecule type" value="Genomic_DNA"/>
</dbReference>
<accession>A0ABY1WVZ8</accession>
<reference evidence="3 4" key="1">
    <citation type="submission" date="2019-02" db="EMBL/GenBank/DDBJ databases">
        <title>The genomic architecture of introgression among sibling species of bacteria.</title>
        <authorList>
            <person name="Cavassim M.I.A."/>
            <person name="Moeskjaer S."/>
            <person name="Moslemi C."/>
            <person name="Fields B."/>
            <person name="Bachmann A."/>
            <person name="Vilhjalmsson B."/>
            <person name="Schierup M.H."/>
            <person name="Young J.P.W."/>
            <person name="Andersen S.U."/>
        </authorList>
    </citation>
    <scope>NUCLEOTIDE SEQUENCE [LARGE SCALE GENOMIC DNA]</scope>
    <source>
        <strain evidence="3 4">SM141A</strain>
    </source>
</reference>
<keyword evidence="1" id="KW-0812">Transmembrane</keyword>
<feature type="transmembrane region" description="Helical" evidence="1">
    <location>
        <begin position="12"/>
        <end position="28"/>
    </location>
</feature>
<keyword evidence="1" id="KW-1133">Transmembrane helix</keyword>
<dbReference type="Pfam" id="PF04280">
    <property type="entry name" value="Tim44"/>
    <property type="match status" value="1"/>
</dbReference>
<sequence>MTESINLNNTIYLVSLFLFYWMLVNLASQNYKTSSDLSETKKQQLALRDAESTPLARSALNVLHDIDPDFTAEDFLSYAANTYEIVTKAFIAGDLQTLRPLLDATVLATFEQEIESRQSRREFAEFILISDPSPTILGVAVEPERVHVTVQFSPEVVHFTRSSENTIIDGDPKKIVQVHHTWTFSRQLSNPDQPWQVLSTA</sequence>
<evidence type="ECO:0000256" key="1">
    <source>
        <dbReference type="SAM" id="Phobius"/>
    </source>
</evidence>
<keyword evidence="1" id="KW-0472">Membrane</keyword>
<dbReference type="InterPro" id="IPR032710">
    <property type="entry name" value="NTF2-like_dom_sf"/>
</dbReference>
<dbReference type="Proteomes" id="UP000291659">
    <property type="component" value="Unassembled WGS sequence"/>
</dbReference>
<dbReference type="InterPro" id="IPR007379">
    <property type="entry name" value="Tim44-like_dom"/>
</dbReference>
<evidence type="ECO:0000313" key="3">
    <source>
        <dbReference type="EMBL" id="TAX63104.1"/>
    </source>
</evidence>
<organism evidence="3 4">
    <name type="scientific">Rhizobium ruizarguesonis</name>
    <dbReference type="NCBI Taxonomy" id="2081791"/>
    <lineage>
        <taxon>Bacteria</taxon>
        <taxon>Pseudomonadati</taxon>
        <taxon>Pseudomonadota</taxon>
        <taxon>Alphaproteobacteria</taxon>
        <taxon>Hyphomicrobiales</taxon>
        <taxon>Rhizobiaceae</taxon>
        <taxon>Rhizobium/Agrobacterium group</taxon>
        <taxon>Rhizobium</taxon>
    </lineage>
</organism>
<dbReference type="NCBIfam" id="NF033779">
    <property type="entry name" value="Tim44_TimA_adap"/>
    <property type="match status" value="1"/>
</dbReference>
<dbReference type="Gene3D" id="3.10.450.240">
    <property type="match status" value="1"/>
</dbReference>
<proteinExistence type="predicted"/>
<name>A0ABY1WVZ8_9HYPH</name>
<dbReference type="SMART" id="SM00978">
    <property type="entry name" value="Tim44"/>
    <property type="match status" value="1"/>
</dbReference>
<dbReference type="SUPFAM" id="SSF54427">
    <property type="entry name" value="NTF2-like"/>
    <property type="match status" value="1"/>
</dbReference>
<evidence type="ECO:0000313" key="4">
    <source>
        <dbReference type="Proteomes" id="UP000291659"/>
    </source>
</evidence>
<protein>
    <submittedName>
        <fullName evidence="3">Tim44 domain-containing protein</fullName>
    </submittedName>
</protein>
<comment type="caution">
    <text evidence="3">The sequence shown here is derived from an EMBL/GenBank/DDBJ whole genome shotgun (WGS) entry which is preliminary data.</text>
</comment>
<dbReference type="RefSeq" id="WP_130658210.1">
    <property type="nucleotide sequence ID" value="NZ_SINW01000010.1"/>
</dbReference>
<keyword evidence="4" id="KW-1185">Reference proteome</keyword>
<evidence type="ECO:0000259" key="2">
    <source>
        <dbReference type="SMART" id="SM00978"/>
    </source>
</evidence>
<feature type="domain" description="Tim44-like" evidence="2">
    <location>
        <begin position="56"/>
        <end position="201"/>
    </location>
</feature>